<reference evidence="1" key="1">
    <citation type="submission" date="2022-06" db="EMBL/GenBank/DDBJ databases">
        <title>Fusarium solani species complex genomes reveal bases of compartmentalisation and animal pathogenesis.</title>
        <authorList>
            <person name="Tsai I.J."/>
        </authorList>
    </citation>
    <scope>NUCLEOTIDE SEQUENCE</scope>
    <source>
        <strain evidence="1">Fu6.1</strain>
    </source>
</reference>
<comment type="caution">
    <text evidence="1">The sequence shown here is derived from an EMBL/GenBank/DDBJ whole genome shotgun (WGS) entry which is preliminary data.</text>
</comment>
<accession>A0ACC0RDA9</accession>
<sequence length="277" mass="31225">MSSPESPSRFIYEQNPSMSERRDESTNLSNYPSSIQPSEDWPDSPEYYDRFSPNLTHHGHGPFADGIPREAHIAAGPHSRDVTPYGQSSERDDTSTVMSLFSDNGVPEHVAHALNDPGFRCFVARQVHDICLGVSQDFIQGFRHNIEQRLSELQHNESRRFPDRISIFDETARSLYRSTHVTTSLTTNTTGICSILWARGNALQMLSPESVSRALESMSVVNAAAEDIARVFDIVLERGDVHEAEARNVLQAGMAFCERLEYLDNREDLENLVRVFP</sequence>
<gene>
    <name evidence="1" type="ORF">NCS57_00088200</name>
</gene>
<evidence type="ECO:0000313" key="1">
    <source>
        <dbReference type="EMBL" id="KAI8684223.1"/>
    </source>
</evidence>
<evidence type="ECO:0000313" key="2">
    <source>
        <dbReference type="Proteomes" id="UP001065298"/>
    </source>
</evidence>
<dbReference type="Proteomes" id="UP001065298">
    <property type="component" value="Chromosome 1"/>
</dbReference>
<name>A0ACC0RDA9_9HYPO</name>
<organism evidence="1 2">
    <name type="scientific">Fusarium keratoplasticum</name>
    <dbReference type="NCBI Taxonomy" id="1328300"/>
    <lineage>
        <taxon>Eukaryota</taxon>
        <taxon>Fungi</taxon>
        <taxon>Dikarya</taxon>
        <taxon>Ascomycota</taxon>
        <taxon>Pezizomycotina</taxon>
        <taxon>Sordariomycetes</taxon>
        <taxon>Hypocreomycetidae</taxon>
        <taxon>Hypocreales</taxon>
        <taxon>Nectriaceae</taxon>
        <taxon>Fusarium</taxon>
        <taxon>Fusarium solani species complex</taxon>
    </lineage>
</organism>
<proteinExistence type="predicted"/>
<keyword evidence="2" id="KW-1185">Reference proteome</keyword>
<dbReference type="EMBL" id="CM046503">
    <property type="protein sequence ID" value="KAI8684223.1"/>
    <property type="molecule type" value="Genomic_DNA"/>
</dbReference>
<protein>
    <submittedName>
        <fullName evidence="1">Uncharacterized protein</fullName>
    </submittedName>
</protein>